<dbReference type="GO" id="GO:0016740">
    <property type="term" value="F:transferase activity"/>
    <property type="evidence" value="ECO:0007669"/>
    <property type="project" value="UniProtKB-KW"/>
</dbReference>
<dbReference type="HOGENOM" id="CLU_091578_0_0_2"/>
<dbReference type="eggNOG" id="arCOG06462">
    <property type="taxonomic scope" value="Archaea"/>
</dbReference>
<evidence type="ECO:0000313" key="2">
    <source>
        <dbReference type="EMBL" id="ADZ09549.1"/>
    </source>
</evidence>
<dbReference type="CDD" id="cd00761">
    <property type="entry name" value="Glyco_tranf_GTA_type"/>
    <property type="match status" value="1"/>
</dbReference>
<evidence type="ECO:0000259" key="1">
    <source>
        <dbReference type="Pfam" id="PF13712"/>
    </source>
</evidence>
<name>F0T7I1_METLA</name>
<dbReference type="Pfam" id="PF13712">
    <property type="entry name" value="Glyco_tranf_2_5"/>
    <property type="match status" value="1"/>
</dbReference>
<proteinExistence type="predicted"/>
<dbReference type="AlphaFoldDB" id="F0T7I1"/>
<dbReference type="EMBL" id="CP002551">
    <property type="protein sequence ID" value="ADZ09549.1"/>
    <property type="molecule type" value="Genomic_DNA"/>
</dbReference>
<dbReference type="Proteomes" id="UP000007490">
    <property type="component" value="Chromosome"/>
</dbReference>
<protein>
    <submittedName>
        <fullName evidence="2">Glycosyl transferase family 2</fullName>
    </submittedName>
</protein>
<dbReference type="Gene3D" id="3.90.550.10">
    <property type="entry name" value="Spore Coat Polysaccharide Biosynthesis Protein SpsA, Chain A"/>
    <property type="match status" value="1"/>
</dbReference>
<dbReference type="KEGG" id="mel:Metbo_1307"/>
<dbReference type="RefSeq" id="WP_013644900.1">
    <property type="nucleotide sequence ID" value="NC_015216.1"/>
</dbReference>
<dbReference type="OrthoDB" id="81511at2157"/>
<sequence>MISIVCTCNNKTVLDNYLLKGLKNQREPYELIVVKDSKTDFKSAAQALNYGGEKARGEYIIFAHQDVLMENPDWLADLNKLLPELKNLGAAGIAGKSEKNPEVITNVKHGDQPHRAGEEIDKPVKVQTLDECLMVVPNKVFQKRKFDESTCEGWHLYGVDYCLMIDEMGLDVYVLPLPIIHKSSGDPFADEYYRTLGKLFKKYKKNYGTIHTTVSNWNTSYPVTLEKRRFWLTNKIYSGAKNRIKSLFK</sequence>
<reference evidence="2 3" key="2">
    <citation type="journal article" date="2014" name="Int. J. Syst. Evol. Microbiol.">
        <title>Methanobacterium paludis sp. nov. and a novel strain of Methanobacterium lacus isolated from northern peatlands.</title>
        <authorList>
            <person name="Cadillo-Quiroz H."/>
            <person name="Brauer S.L."/>
            <person name="Goodson N."/>
            <person name="Yavitt J.B."/>
            <person name="Zinder S.H."/>
        </authorList>
    </citation>
    <scope>NUCLEOTIDE SEQUENCE [LARGE SCALE GENOMIC DNA]</scope>
    <source>
        <strain evidence="2 3">AL-21</strain>
    </source>
</reference>
<feature type="domain" description="Streptomycin biosynthesis protein StrF" evidence="1">
    <location>
        <begin position="28"/>
        <end position="203"/>
    </location>
</feature>
<dbReference type="STRING" id="877455.Metbo_1307"/>
<dbReference type="InterPro" id="IPR029044">
    <property type="entry name" value="Nucleotide-diphossugar_trans"/>
</dbReference>
<dbReference type="SUPFAM" id="SSF53448">
    <property type="entry name" value="Nucleotide-diphospho-sugar transferases"/>
    <property type="match status" value="1"/>
</dbReference>
<organism evidence="2 3">
    <name type="scientific">Methanobacterium lacus (strain AL-21)</name>
    <dbReference type="NCBI Taxonomy" id="877455"/>
    <lineage>
        <taxon>Archaea</taxon>
        <taxon>Methanobacteriati</taxon>
        <taxon>Methanobacteriota</taxon>
        <taxon>Methanomada group</taxon>
        <taxon>Methanobacteria</taxon>
        <taxon>Methanobacteriales</taxon>
        <taxon>Methanobacteriaceae</taxon>
        <taxon>Methanobacterium</taxon>
    </lineage>
</organism>
<reference evidence="3" key="1">
    <citation type="submission" date="2011-02" db="EMBL/GenBank/DDBJ databases">
        <title>Complete sequence of Methanobacterium sp. AL-21.</title>
        <authorList>
            <consortium name="US DOE Joint Genome Institute"/>
            <person name="Lucas S."/>
            <person name="Copeland A."/>
            <person name="Lapidus A."/>
            <person name="Cheng J.-F."/>
            <person name="Goodwin L."/>
            <person name="Pitluck S."/>
            <person name="Chertkov O."/>
            <person name="Detter J.C."/>
            <person name="Han C."/>
            <person name="Tapia R."/>
            <person name="Land M."/>
            <person name="Hauser L."/>
            <person name="Kyrpides N."/>
            <person name="Ivanova N."/>
            <person name="Mikhailova N."/>
            <person name="Pagani I."/>
            <person name="Cadillo-Quiroz H."/>
            <person name="Imachi H."/>
            <person name="Zinder S."/>
            <person name="Liu W."/>
            <person name="Woyke T."/>
        </authorList>
    </citation>
    <scope>NUCLEOTIDE SEQUENCE [LARGE SCALE GENOMIC DNA]</scope>
    <source>
        <strain evidence="3">AL-21</strain>
    </source>
</reference>
<accession>F0T7I1</accession>
<keyword evidence="2" id="KW-0808">Transferase</keyword>
<dbReference type="GeneID" id="10277758"/>
<keyword evidence="3" id="KW-1185">Reference proteome</keyword>
<gene>
    <name evidence="2" type="ordered locus">Metbo_1307</name>
</gene>
<evidence type="ECO:0000313" key="3">
    <source>
        <dbReference type="Proteomes" id="UP000007490"/>
    </source>
</evidence>
<dbReference type="InterPro" id="IPR059123">
    <property type="entry name" value="StrF_dom"/>
</dbReference>